<evidence type="ECO:0000313" key="1">
    <source>
        <dbReference type="EMBL" id="CAG6739310.1"/>
    </source>
</evidence>
<dbReference type="AlphaFoldDB" id="A0A8D8Z1R0"/>
<proteinExistence type="predicted"/>
<dbReference type="EMBL" id="HBUF01412619">
    <property type="protein sequence ID" value="CAG6739311.1"/>
    <property type="molecule type" value="Transcribed_RNA"/>
</dbReference>
<organism evidence="1">
    <name type="scientific">Cacopsylla melanoneura</name>
    <dbReference type="NCBI Taxonomy" id="428564"/>
    <lineage>
        <taxon>Eukaryota</taxon>
        <taxon>Metazoa</taxon>
        <taxon>Ecdysozoa</taxon>
        <taxon>Arthropoda</taxon>
        <taxon>Hexapoda</taxon>
        <taxon>Insecta</taxon>
        <taxon>Pterygota</taxon>
        <taxon>Neoptera</taxon>
        <taxon>Paraneoptera</taxon>
        <taxon>Hemiptera</taxon>
        <taxon>Sternorrhyncha</taxon>
        <taxon>Psylloidea</taxon>
        <taxon>Psyllidae</taxon>
        <taxon>Psyllinae</taxon>
        <taxon>Cacopsylla</taxon>
    </lineage>
</organism>
<name>A0A8D8Z1R0_9HEMI</name>
<reference evidence="1" key="1">
    <citation type="submission" date="2021-05" db="EMBL/GenBank/DDBJ databases">
        <authorList>
            <person name="Alioto T."/>
            <person name="Alioto T."/>
            <person name="Gomez Garrido J."/>
        </authorList>
    </citation>
    <scope>NUCLEOTIDE SEQUENCE</scope>
</reference>
<protein>
    <submittedName>
        <fullName evidence="1">Uncharacterized protein</fullName>
    </submittedName>
</protein>
<dbReference type="EMBL" id="HBUF01412618">
    <property type="protein sequence ID" value="CAG6739310.1"/>
    <property type="molecule type" value="Transcribed_RNA"/>
</dbReference>
<sequence>MEPDSDETCIDALINDAETKITCIYENGYGSAPFLMQIALTLAYNGYKIVILSKEKFDMQANLNCIQGPPAPPIHPESAKNITFLHKISSHETLLEWLFSLSNKTTSLAVLVIDKLDQYFSDVHVAALLLAVLRHTVNTYDIKLILSISQDGLKYTRLVANILYPNKILRSGWNDRCVEIRDASEKLVLQYEVVNEQIKLSHVMSEEIEVVGHPVPE</sequence>
<accession>A0A8D8Z1R0</accession>